<proteinExistence type="predicted"/>
<comment type="caution">
    <text evidence="2">The sequence shown here is derived from an EMBL/GenBank/DDBJ whole genome shotgun (WGS) entry which is preliminary data.</text>
</comment>
<reference evidence="2 3" key="1">
    <citation type="submission" date="2023-04" db="EMBL/GenBank/DDBJ databases">
        <title>Genome of Basidiobolus ranarum AG-B5.</title>
        <authorList>
            <person name="Stajich J.E."/>
            <person name="Carter-House D."/>
            <person name="Gryganskyi A."/>
        </authorList>
    </citation>
    <scope>NUCLEOTIDE SEQUENCE [LARGE SCALE GENOMIC DNA]</scope>
    <source>
        <strain evidence="2 3">AG-B5</strain>
    </source>
</reference>
<dbReference type="Proteomes" id="UP001479436">
    <property type="component" value="Unassembled WGS sequence"/>
</dbReference>
<evidence type="ECO:0000313" key="2">
    <source>
        <dbReference type="EMBL" id="KAK9700768.1"/>
    </source>
</evidence>
<keyword evidence="3" id="KW-1185">Reference proteome</keyword>
<evidence type="ECO:0000256" key="1">
    <source>
        <dbReference type="SAM" id="SignalP"/>
    </source>
</evidence>
<evidence type="ECO:0000313" key="3">
    <source>
        <dbReference type="Proteomes" id="UP001479436"/>
    </source>
</evidence>
<gene>
    <name evidence="2" type="ORF">K7432_012044</name>
</gene>
<name>A0ABR2VSX0_9FUNG</name>
<sequence length="323" mass="35611">MLYLSQGILALVMLNVLDFRQIQAVDNPSRFTGYRQSLLGAPPPGYGQYWDPYIYGRQRIPHRESIHYPRRSGIYNMNVPTMNLLRTAKGASASADTTGSSSKIVTSVAANSYILPTIKSGSTSSQLYRDSVTRPIANINRLKTQSNSINREKYLSKFQLPPDVNTENVLFGIHVLSKMSLMLGKKAGNIDGKSTDSSQVISKVFTKKNPSRELWKMLERIGSLKGQFKSPSIDKYNGVVQPTKPITISTILSTSPSKAKKNPPAKILSLPPPAKIVTSLSVKPQPASDSAVNDYWSRYGINTNILSLASNEHSTRGRRTYSG</sequence>
<feature type="chain" id="PRO_5045201517" evidence="1">
    <location>
        <begin position="25"/>
        <end position="323"/>
    </location>
</feature>
<organism evidence="2 3">
    <name type="scientific">Basidiobolus ranarum</name>
    <dbReference type="NCBI Taxonomy" id="34480"/>
    <lineage>
        <taxon>Eukaryota</taxon>
        <taxon>Fungi</taxon>
        <taxon>Fungi incertae sedis</taxon>
        <taxon>Zoopagomycota</taxon>
        <taxon>Entomophthoromycotina</taxon>
        <taxon>Basidiobolomycetes</taxon>
        <taxon>Basidiobolales</taxon>
        <taxon>Basidiobolaceae</taxon>
        <taxon>Basidiobolus</taxon>
    </lineage>
</organism>
<dbReference type="EMBL" id="JASJQH010007876">
    <property type="protein sequence ID" value="KAK9700768.1"/>
    <property type="molecule type" value="Genomic_DNA"/>
</dbReference>
<accession>A0ABR2VSX0</accession>
<keyword evidence="1" id="KW-0732">Signal</keyword>
<protein>
    <submittedName>
        <fullName evidence="2">Uncharacterized protein</fullName>
    </submittedName>
</protein>
<feature type="signal peptide" evidence="1">
    <location>
        <begin position="1"/>
        <end position="24"/>
    </location>
</feature>